<dbReference type="CDD" id="cd01743">
    <property type="entry name" value="GATase1_Anthranilate_Synthase"/>
    <property type="match status" value="1"/>
</dbReference>
<dbReference type="InterPro" id="IPR029062">
    <property type="entry name" value="Class_I_gatase-like"/>
</dbReference>
<dbReference type="OrthoDB" id="9804328at2"/>
<dbReference type="InterPro" id="IPR006221">
    <property type="entry name" value="TrpG/PapA_dom"/>
</dbReference>
<dbReference type="PRINTS" id="PR00097">
    <property type="entry name" value="ANTSNTHASEII"/>
</dbReference>
<dbReference type="Proteomes" id="UP000315017">
    <property type="component" value="Chromosome"/>
</dbReference>
<accession>A0A517YJQ4</accession>
<dbReference type="GO" id="GO:0000162">
    <property type="term" value="P:L-tryptophan biosynthetic process"/>
    <property type="evidence" value="ECO:0007669"/>
    <property type="project" value="TreeGrafter"/>
</dbReference>
<dbReference type="Gene3D" id="3.40.50.880">
    <property type="match status" value="1"/>
</dbReference>
<feature type="domain" description="Glutamine amidotransferase" evidence="2">
    <location>
        <begin position="3"/>
        <end position="186"/>
    </location>
</feature>
<dbReference type="RefSeq" id="WP_145095916.1">
    <property type="nucleotide sequence ID" value="NZ_CP036274.1"/>
</dbReference>
<keyword evidence="3" id="KW-0032">Aminotransferase</keyword>
<dbReference type="InterPro" id="IPR050472">
    <property type="entry name" value="Anth_synth/Amidotransfase"/>
</dbReference>
<reference evidence="3 4" key="1">
    <citation type="submission" date="2019-02" db="EMBL/GenBank/DDBJ databases">
        <title>Deep-cultivation of Planctomycetes and their phenomic and genomic characterization uncovers novel biology.</title>
        <authorList>
            <person name="Wiegand S."/>
            <person name="Jogler M."/>
            <person name="Boedeker C."/>
            <person name="Pinto D."/>
            <person name="Vollmers J."/>
            <person name="Rivas-Marin E."/>
            <person name="Kohn T."/>
            <person name="Peeters S.H."/>
            <person name="Heuer A."/>
            <person name="Rast P."/>
            <person name="Oberbeckmann S."/>
            <person name="Bunk B."/>
            <person name="Jeske O."/>
            <person name="Meyerdierks A."/>
            <person name="Storesund J.E."/>
            <person name="Kallscheuer N."/>
            <person name="Luecker S."/>
            <person name="Lage O.M."/>
            <person name="Pohl T."/>
            <person name="Merkel B.J."/>
            <person name="Hornburger P."/>
            <person name="Mueller R.-W."/>
            <person name="Bruemmer F."/>
            <person name="Labrenz M."/>
            <person name="Spormann A.M."/>
            <person name="Op den Camp H."/>
            <person name="Overmann J."/>
            <person name="Amann R."/>
            <person name="Jetten M.S.M."/>
            <person name="Mascher T."/>
            <person name="Medema M.H."/>
            <person name="Devos D.P."/>
            <person name="Kaster A.-K."/>
            <person name="Ovreas L."/>
            <person name="Rohde M."/>
            <person name="Galperin M.Y."/>
            <person name="Jogler C."/>
        </authorList>
    </citation>
    <scope>NUCLEOTIDE SEQUENCE [LARGE SCALE GENOMIC DNA]</scope>
    <source>
        <strain evidence="3 4">ETA_A8</strain>
    </source>
</reference>
<dbReference type="PRINTS" id="PR00096">
    <property type="entry name" value="GATASE"/>
</dbReference>
<name>A0A517YJQ4_9BACT</name>
<dbReference type="PROSITE" id="PS51273">
    <property type="entry name" value="GATASE_TYPE_1"/>
    <property type="match status" value="1"/>
</dbReference>
<dbReference type="PANTHER" id="PTHR43418:SF4">
    <property type="entry name" value="MULTIFUNCTIONAL TRYPTOPHAN BIOSYNTHESIS PROTEIN"/>
    <property type="match status" value="1"/>
</dbReference>
<dbReference type="GO" id="GO:0005829">
    <property type="term" value="C:cytosol"/>
    <property type="evidence" value="ECO:0007669"/>
    <property type="project" value="TreeGrafter"/>
</dbReference>
<evidence type="ECO:0000313" key="4">
    <source>
        <dbReference type="Proteomes" id="UP000315017"/>
    </source>
</evidence>
<evidence type="ECO:0000259" key="2">
    <source>
        <dbReference type="Pfam" id="PF00117"/>
    </source>
</evidence>
<dbReference type="PANTHER" id="PTHR43418">
    <property type="entry name" value="MULTIFUNCTIONAL TRYPTOPHAN BIOSYNTHESIS PROTEIN-RELATED"/>
    <property type="match status" value="1"/>
</dbReference>
<dbReference type="AlphaFoldDB" id="A0A517YJQ4"/>
<dbReference type="NCBIfam" id="TIGR00566">
    <property type="entry name" value="trpG_papA"/>
    <property type="match status" value="1"/>
</dbReference>
<evidence type="ECO:0000313" key="3">
    <source>
        <dbReference type="EMBL" id="QDU30446.1"/>
    </source>
</evidence>
<sequence>MILLIDNYDSFVHNLARHFRRLGTTAHVVRNDAVDLPTIRKLQPHAIVLSPGPCTPTQAGCSLEVVRELGGEVPILGVCLGHQAIGAALGGKIVPAPEPMHGRTSLIEHDGAGLFAGLPSPLNVGRYHSLVIEPGTLPKQLEVTARTVDGVIMAVAHRVLPIWGVQFHPESILTEGGYALLANFLRMAGIEPALLAAKTDEHPPAAIEYVLPSRPVTF</sequence>
<proteinExistence type="predicted"/>
<dbReference type="GO" id="GO:0046820">
    <property type="term" value="F:4-amino-4-deoxychorismate synthase activity"/>
    <property type="evidence" value="ECO:0007669"/>
    <property type="project" value="UniProtKB-EC"/>
</dbReference>
<dbReference type="PRINTS" id="PR00099">
    <property type="entry name" value="CPSGATASE"/>
</dbReference>
<keyword evidence="3" id="KW-0808">Transferase</keyword>
<dbReference type="FunFam" id="3.40.50.880:FF:000003">
    <property type="entry name" value="Anthranilate synthase component II"/>
    <property type="match status" value="1"/>
</dbReference>
<dbReference type="GO" id="GO:0004049">
    <property type="term" value="F:anthranilate synthase activity"/>
    <property type="evidence" value="ECO:0007669"/>
    <property type="project" value="TreeGrafter"/>
</dbReference>
<dbReference type="EC" id="2.6.1.85" evidence="3"/>
<gene>
    <name evidence="3" type="primary">pabA_2</name>
    <name evidence="3" type="ORF">ETAA8_55860</name>
</gene>
<dbReference type="EMBL" id="CP036274">
    <property type="protein sequence ID" value="QDU30446.1"/>
    <property type="molecule type" value="Genomic_DNA"/>
</dbReference>
<dbReference type="InterPro" id="IPR017926">
    <property type="entry name" value="GATASE"/>
</dbReference>
<evidence type="ECO:0000256" key="1">
    <source>
        <dbReference type="ARBA" id="ARBA00022962"/>
    </source>
</evidence>
<organism evidence="3 4">
    <name type="scientific">Anatilimnocola aggregata</name>
    <dbReference type="NCBI Taxonomy" id="2528021"/>
    <lineage>
        <taxon>Bacteria</taxon>
        <taxon>Pseudomonadati</taxon>
        <taxon>Planctomycetota</taxon>
        <taxon>Planctomycetia</taxon>
        <taxon>Pirellulales</taxon>
        <taxon>Pirellulaceae</taxon>
        <taxon>Anatilimnocola</taxon>
    </lineage>
</organism>
<keyword evidence="1" id="KW-0315">Glutamine amidotransferase</keyword>
<dbReference type="SUPFAM" id="SSF52317">
    <property type="entry name" value="Class I glutamine amidotransferase-like"/>
    <property type="match status" value="1"/>
</dbReference>
<dbReference type="Pfam" id="PF00117">
    <property type="entry name" value="GATase"/>
    <property type="match status" value="1"/>
</dbReference>
<keyword evidence="4" id="KW-1185">Reference proteome</keyword>
<dbReference type="KEGG" id="aagg:ETAA8_55860"/>
<protein>
    <submittedName>
        <fullName evidence="3">Aminodeoxychorismate synthase component 2</fullName>
        <ecNumber evidence="3">2.6.1.85</ecNumber>
    </submittedName>
</protein>